<dbReference type="SMART" id="SM00382">
    <property type="entry name" value="AAA"/>
    <property type="match status" value="1"/>
</dbReference>
<dbReference type="GO" id="GO:0005524">
    <property type="term" value="F:ATP binding"/>
    <property type="evidence" value="ECO:0007669"/>
    <property type="project" value="UniProtKB-UniRule"/>
</dbReference>
<keyword evidence="3 11" id="KW-0227">DNA damage</keyword>
<dbReference type="InterPro" id="IPR014721">
    <property type="entry name" value="Ribsml_uS5_D2-typ_fold_subgr"/>
</dbReference>
<feature type="binding site" evidence="11">
    <location>
        <begin position="95"/>
        <end position="102"/>
    </location>
    <ligand>
        <name>ATP</name>
        <dbReference type="ChEBI" id="CHEBI:30616"/>
    </ligand>
</feature>
<dbReference type="GO" id="GO:0005829">
    <property type="term" value="C:cytosol"/>
    <property type="evidence" value="ECO:0007669"/>
    <property type="project" value="TreeGrafter"/>
</dbReference>
<dbReference type="Gene3D" id="3.30.230.10">
    <property type="match status" value="1"/>
</dbReference>
<comment type="function">
    <text evidence="13">DNA-dependent ATPase involved in processing of recombination intermediates, plays a role in repairing DNA breaks. Stimulates the branch migration of RecA-mediated strand transfer reactions, allowing the 3' invading strand to extend heteroduplex DNA faster. Binds ssDNA in the presence of ADP but not other nucleotides, has ATPase activity that is stimulated by ssDNA and various branched DNA structures, but inhibited by SSB. Does not have RecA's homology-searching function.</text>
</comment>
<dbReference type="Proteomes" id="UP000561438">
    <property type="component" value="Unassembled WGS sequence"/>
</dbReference>
<dbReference type="PROSITE" id="PS50162">
    <property type="entry name" value="RECA_2"/>
    <property type="match status" value="1"/>
</dbReference>
<gene>
    <name evidence="11 15" type="primary">radA</name>
    <name evidence="15" type="ORF">HUV48_02085</name>
</gene>
<evidence type="ECO:0000256" key="10">
    <source>
        <dbReference type="ARBA" id="ARBA00023204"/>
    </source>
</evidence>
<comment type="similarity">
    <text evidence="11 13">Belongs to the RecA family. RadA subfamily.</text>
</comment>
<keyword evidence="8 11" id="KW-0346">Stress response</keyword>
<name>A0A850GZ96_9SPHN</name>
<reference evidence="15 16" key="1">
    <citation type="submission" date="2020-06" db="EMBL/GenBank/DDBJ databases">
        <title>Altererythrobacter sp. HHU K3-1.</title>
        <authorList>
            <person name="Zhang D."/>
            <person name="Xue H."/>
        </authorList>
    </citation>
    <scope>NUCLEOTIDE SEQUENCE [LARGE SCALE GENOMIC DNA]</scope>
    <source>
        <strain evidence="15 16">HHU K3-1</strain>
    </source>
</reference>
<proteinExistence type="inferred from homology"/>
<dbReference type="GO" id="GO:0003684">
    <property type="term" value="F:damaged DNA binding"/>
    <property type="evidence" value="ECO:0007669"/>
    <property type="project" value="InterPro"/>
</dbReference>
<dbReference type="PANTHER" id="PTHR32472:SF10">
    <property type="entry name" value="DNA REPAIR PROTEIN RADA-LIKE PROTEIN"/>
    <property type="match status" value="1"/>
</dbReference>
<dbReference type="PRINTS" id="PR01874">
    <property type="entry name" value="DNAREPAIRADA"/>
</dbReference>
<feature type="region of interest" description="Lon-protease-like" evidence="11">
    <location>
        <begin position="353"/>
        <end position="455"/>
    </location>
</feature>
<dbReference type="Pfam" id="PF13481">
    <property type="entry name" value="AAA_25"/>
    <property type="match status" value="1"/>
</dbReference>
<dbReference type="Gene3D" id="3.40.50.300">
    <property type="entry name" value="P-loop containing nucleotide triphosphate hydrolases"/>
    <property type="match status" value="1"/>
</dbReference>
<dbReference type="HAMAP" id="MF_01498">
    <property type="entry name" value="RadA_bact"/>
    <property type="match status" value="1"/>
</dbReference>
<dbReference type="NCBIfam" id="TIGR00416">
    <property type="entry name" value="sms"/>
    <property type="match status" value="1"/>
</dbReference>
<keyword evidence="1 11" id="KW-0479">Metal-binding</keyword>
<keyword evidence="5" id="KW-0378">Hydrolase</keyword>
<dbReference type="PANTHER" id="PTHR32472">
    <property type="entry name" value="DNA REPAIR PROTEIN RADA"/>
    <property type="match status" value="1"/>
</dbReference>
<evidence type="ECO:0000256" key="2">
    <source>
        <dbReference type="ARBA" id="ARBA00022741"/>
    </source>
</evidence>
<organism evidence="15 16">
    <name type="scientific">Qipengyuania atrilutea</name>
    <dbReference type="NCBI Taxonomy" id="2744473"/>
    <lineage>
        <taxon>Bacteria</taxon>
        <taxon>Pseudomonadati</taxon>
        <taxon>Pseudomonadota</taxon>
        <taxon>Alphaproteobacteria</taxon>
        <taxon>Sphingomonadales</taxon>
        <taxon>Erythrobacteraceae</taxon>
        <taxon>Qipengyuania</taxon>
    </lineage>
</organism>
<dbReference type="InterPro" id="IPR041166">
    <property type="entry name" value="Rubredoxin_2"/>
</dbReference>
<evidence type="ECO:0000313" key="16">
    <source>
        <dbReference type="Proteomes" id="UP000561438"/>
    </source>
</evidence>
<feature type="domain" description="RecA family profile 1" evidence="14">
    <location>
        <begin position="66"/>
        <end position="216"/>
    </location>
</feature>
<dbReference type="FunFam" id="3.40.50.300:FF:000050">
    <property type="entry name" value="DNA repair protein RadA"/>
    <property type="match status" value="1"/>
</dbReference>
<feature type="short sequence motif" description="RadA KNRFG motif" evidence="11">
    <location>
        <begin position="253"/>
        <end position="257"/>
    </location>
</feature>
<evidence type="ECO:0000256" key="5">
    <source>
        <dbReference type="ARBA" id="ARBA00022801"/>
    </source>
</evidence>
<keyword evidence="4 13" id="KW-0863">Zinc-finger</keyword>
<dbReference type="AlphaFoldDB" id="A0A850GZ96"/>
<comment type="domain">
    <text evidence="11">The middle region has homology to RecA with ATPase motifs including the RadA KNRFG motif, while the C-terminus is homologous to Lon protease.</text>
</comment>
<dbReference type="CDD" id="cd01121">
    <property type="entry name" value="RadA_SMS_N"/>
    <property type="match status" value="1"/>
</dbReference>
<evidence type="ECO:0000256" key="3">
    <source>
        <dbReference type="ARBA" id="ARBA00022763"/>
    </source>
</evidence>
<keyword evidence="9 11" id="KW-0238">DNA-binding</keyword>
<keyword evidence="6 13" id="KW-0862">Zinc</keyword>
<evidence type="ECO:0000256" key="9">
    <source>
        <dbReference type="ARBA" id="ARBA00023125"/>
    </source>
</evidence>
<evidence type="ECO:0000313" key="15">
    <source>
        <dbReference type="EMBL" id="NVD43806.1"/>
    </source>
</evidence>
<dbReference type="SUPFAM" id="SSF54211">
    <property type="entry name" value="Ribosomal protein S5 domain 2-like"/>
    <property type="match status" value="1"/>
</dbReference>
<dbReference type="GO" id="GO:0016787">
    <property type="term" value="F:hydrolase activity"/>
    <property type="evidence" value="ECO:0007669"/>
    <property type="project" value="UniProtKB-KW"/>
</dbReference>
<evidence type="ECO:0000256" key="11">
    <source>
        <dbReference type="HAMAP-Rule" id="MF_01498"/>
    </source>
</evidence>
<evidence type="ECO:0000259" key="14">
    <source>
        <dbReference type="PROSITE" id="PS50162"/>
    </source>
</evidence>
<evidence type="ECO:0000256" key="12">
    <source>
        <dbReference type="NCBIfam" id="TIGR00416"/>
    </source>
</evidence>
<evidence type="ECO:0000256" key="13">
    <source>
        <dbReference type="RuleBase" id="RU003555"/>
    </source>
</evidence>
<dbReference type="InterPro" id="IPR020588">
    <property type="entry name" value="RecA_ATP-bd"/>
</dbReference>
<comment type="function">
    <text evidence="11">Plays a role in repairing double-strand DNA breaks, probably involving stabilizing or processing branched DNA or blocked replication forks.</text>
</comment>
<dbReference type="Pfam" id="PF18073">
    <property type="entry name" value="Zn_ribbon_LapB"/>
    <property type="match status" value="1"/>
</dbReference>
<keyword evidence="16" id="KW-1185">Reference proteome</keyword>
<evidence type="ECO:0000256" key="7">
    <source>
        <dbReference type="ARBA" id="ARBA00022840"/>
    </source>
</evidence>
<evidence type="ECO:0000256" key="4">
    <source>
        <dbReference type="ARBA" id="ARBA00022771"/>
    </source>
</evidence>
<dbReference type="InterPro" id="IPR003593">
    <property type="entry name" value="AAA+_ATPase"/>
</dbReference>
<accession>A0A850GZ96</accession>
<dbReference type="InterPro" id="IPR020568">
    <property type="entry name" value="Ribosomal_Su5_D2-typ_SF"/>
</dbReference>
<dbReference type="RefSeq" id="WP_176266104.1">
    <property type="nucleotide sequence ID" value="NZ_JABWGV010000001.1"/>
</dbReference>
<evidence type="ECO:0000256" key="6">
    <source>
        <dbReference type="ARBA" id="ARBA00022833"/>
    </source>
</evidence>
<keyword evidence="7 11" id="KW-0067">ATP-binding</keyword>
<evidence type="ECO:0000256" key="8">
    <source>
        <dbReference type="ARBA" id="ARBA00023016"/>
    </source>
</evidence>
<keyword evidence="10 11" id="KW-0234">DNA repair</keyword>
<dbReference type="InterPro" id="IPR027417">
    <property type="entry name" value="P-loop_NTPase"/>
</dbReference>
<dbReference type="GO" id="GO:0008270">
    <property type="term" value="F:zinc ion binding"/>
    <property type="evidence" value="ECO:0007669"/>
    <property type="project" value="UniProtKB-KW"/>
</dbReference>
<evidence type="ECO:0000256" key="1">
    <source>
        <dbReference type="ARBA" id="ARBA00022723"/>
    </source>
</evidence>
<comment type="caution">
    <text evidence="15">The sequence shown here is derived from an EMBL/GenBank/DDBJ whole genome shotgun (WGS) entry which is preliminary data.</text>
</comment>
<sequence>MAKPKRRYVCQACGGVSHRWQGQCPDCAEWNTLSEEAPATIFSQKHDLSSGGRGIEFVSLDKPGELPVRSSTGLAEFDRALGGGLVPSSAILMGGDPGIGKSTLLLQAAARLARGGTRTVYISGEEASAQVRLRAARLGLADAPVELAAATSVRDILTSLGQMEAPGLLVIDSIQTMYSDTIEGAPGTVSQVRGCAFELIRYAKENGSALVLVGHVTKDGNIAGPRVLEHMVDVVMSFEGERSHQYRILRSLKNRFGPVDEIGVFAMAEEGLEEVANPSMLFLSGRDEPMAGSAVFPAMEGTRPVLVEIQALIVRLKSGATPRRSVVGWDSGRLAMLLAVLESRCGLNFSSAEVYLNVAGGYRLADPAADVAVAAALISALADTPLPPKSVWVGEVSLAGEIRPVAHGGLRLREAAKLGFKRSYGPAVTGDASSKINHTALDRLFNLVDRVMPKN</sequence>
<dbReference type="GO" id="GO:0000725">
    <property type="term" value="P:recombinational repair"/>
    <property type="evidence" value="ECO:0007669"/>
    <property type="project" value="UniProtKB-UniRule"/>
</dbReference>
<dbReference type="GO" id="GO:0140664">
    <property type="term" value="F:ATP-dependent DNA damage sensor activity"/>
    <property type="evidence" value="ECO:0007669"/>
    <property type="project" value="InterPro"/>
</dbReference>
<dbReference type="InterPro" id="IPR004504">
    <property type="entry name" value="DNA_repair_RadA"/>
</dbReference>
<dbReference type="SUPFAM" id="SSF52540">
    <property type="entry name" value="P-loop containing nucleoside triphosphate hydrolases"/>
    <property type="match status" value="1"/>
</dbReference>
<protein>
    <recommendedName>
        <fullName evidence="11 12">DNA repair protein RadA</fullName>
    </recommendedName>
</protein>
<keyword evidence="2 11" id="KW-0547">Nucleotide-binding</keyword>
<dbReference type="EMBL" id="JABWGV010000001">
    <property type="protein sequence ID" value="NVD43806.1"/>
    <property type="molecule type" value="Genomic_DNA"/>
</dbReference>